<feature type="compositionally biased region" description="Polar residues" evidence="1">
    <location>
        <begin position="73"/>
        <end position="82"/>
    </location>
</feature>
<dbReference type="Pfam" id="PF10545">
    <property type="entry name" value="MADF_DNA_bdg"/>
    <property type="match status" value="1"/>
</dbReference>
<feature type="domain" description="MADF" evidence="2">
    <location>
        <begin position="5"/>
        <end position="98"/>
    </location>
</feature>
<evidence type="ECO:0000256" key="1">
    <source>
        <dbReference type="SAM" id="MobiDB-lite"/>
    </source>
</evidence>
<gene>
    <name evidence="3" type="ORF">NQ314_007574</name>
</gene>
<sequence length="172" mass="19880">MDVEKLIALVEKKSPIWDKSDRRHSNLKYLDKLWDAIAAELEVSKKAVKDKWKNLRDQYRSQLSKISVPRSGDSASDSSYEPSWSYYKPLHFLKDQMKPRTSSGNLNHSQLSQQTGNDTISDEEFDNVKIEVNDDDNSNISVPKSSSLELDRNFFSSAYQNHENNEHRGKKN</sequence>
<dbReference type="InterPro" id="IPR006578">
    <property type="entry name" value="MADF-dom"/>
</dbReference>
<dbReference type="GO" id="GO:0006357">
    <property type="term" value="P:regulation of transcription by RNA polymerase II"/>
    <property type="evidence" value="ECO:0007669"/>
    <property type="project" value="TreeGrafter"/>
</dbReference>
<dbReference type="GO" id="GO:0005667">
    <property type="term" value="C:transcription regulator complex"/>
    <property type="evidence" value="ECO:0007669"/>
    <property type="project" value="TreeGrafter"/>
</dbReference>
<accession>A0AAV8YNK5</accession>
<reference evidence="3" key="1">
    <citation type="journal article" date="2023" name="Insect Mol. Biol.">
        <title>Genome sequencing provides insights into the evolution of gene families encoding plant cell wall-degrading enzymes in longhorned beetles.</title>
        <authorList>
            <person name="Shin N.R."/>
            <person name="Okamura Y."/>
            <person name="Kirsch R."/>
            <person name="Pauchet Y."/>
        </authorList>
    </citation>
    <scope>NUCLEOTIDE SEQUENCE</scope>
    <source>
        <strain evidence="3">RBIC_L_NR</strain>
    </source>
</reference>
<evidence type="ECO:0000259" key="2">
    <source>
        <dbReference type="PROSITE" id="PS51029"/>
    </source>
</evidence>
<feature type="compositionally biased region" description="Polar residues" evidence="1">
    <location>
        <begin position="99"/>
        <end position="119"/>
    </location>
</feature>
<dbReference type="PANTHER" id="PTHR12243">
    <property type="entry name" value="MADF DOMAIN TRANSCRIPTION FACTOR"/>
    <property type="match status" value="1"/>
</dbReference>
<dbReference type="SMART" id="SM00595">
    <property type="entry name" value="MADF"/>
    <property type="match status" value="1"/>
</dbReference>
<dbReference type="PROSITE" id="PS51029">
    <property type="entry name" value="MADF"/>
    <property type="match status" value="1"/>
</dbReference>
<dbReference type="AlphaFoldDB" id="A0AAV8YNK5"/>
<name>A0AAV8YNK5_9CUCU</name>
<feature type="region of interest" description="Disordered" evidence="1">
    <location>
        <begin position="63"/>
        <end position="82"/>
    </location>
</feature>
<keyword evidence="4" id="KW-1185">Reference proteome</keyword>
<dbReference type="PANTHER" id="PTHR12243:SF69">
    <property type="entry name" value="SI:CH73-59F11.3"/>
    <property type="match status" value="1"/>
</dbReference>
<dbReference type="InterPro" id="IPR039353">
    <property type="entry name" value="TF_Adf1"/>
</dbReference>
<comment type="caution">
    <text evidence="3">The sequence shown here is derived from an EMBL/GenBank/DDBJ whole genome shotgun (WGS) entry which is preliminary data.</text>
</comment>
<dbReference type="GO" id="GO:0005634">
    <property type="term" value="C:nucleus"/>
    <property type="evidence" value="ECO:0007669"/>
    <property type="project" value="TreeGrafter"/>
</dbReference>
<evidence type="ECO:0000313" key="3">
    <source>
        <dbReference type="EMBL" id="KAJ8952242.1"/>
    </source>
</evidence>
<evidence type="ECO:0000313" key="4">
    <source>
        <dbReference type="Proteomes" id="UP001162156"/>
    </source>
</evidence>
<protein>
    <recommendedName>
        <fullName evidence="2">MADF domain-containing protein</fullName>
    </recommendedName>
</protein>
<dbReference type="Proteomes" id="UP001162156">
    <property type="component" value="Unassembled WGS sequence"/>
</dbReference>
<dbReference type="EMBL" id="JANEYF010002039">
    <property type="protein sequence ID" value="KAJ8952242.1"/>
    <property type="molecule type" value="Genomic_DNA"/>
</dbReference>
<proteinExistence type="predicted"/>
<organism evidence="3 4">
    <name type="scientific">Rhamnusium bicolor</name>
    <dbReference type="NCBI Taxonomy" id="1586634"/>
    <lineage>
        <taxon>Eukaryota</taxon>
        <taxon>Metazoa</taxon>
        <taxon>Ecdysozoa</taxon>
        <taxon>Arthropoda</taxon>
        <taxon>Hexapoda</taxon>
        <taxon>Insecta</taxon>
        <taxon>Pterygota</taxon>
        <taxon>Neoptera</taxon>
        <taxon>Endopterygota</taxon>
        <taxon>Coleoptera</taxon>
        <taxon>Polyphaga</taxon>
        <taxon>Cucujiformia</taxon>
        <taxon>Chrysomeloidea</taxon>
        <taxon>Cerambycidae</taxon>
        <taxon>Lepturinae</taxon>
        <taxon>Rhagiini</taxon>
        <taxon>Rhamnusium</taxon>
    </lineage>
</organism>
<feature type="region of interest" description="Disordered" evidence="1">
    <location>
        <begin position="97"/>
        <end position="146"/>
    </location>
</feature>